<comment type="subunit">
    <text evidence="10">Monomer. Heterotetramer composed of two EF-Ts.EF-Tu dimer complexes.</text>
</comment>
<dbReference type="Pfam" id="PF00009">
    <property type="entry name" value="GTP_EFTU"/>
    <property type="match status" value="1"/>
</dbReference>
<evidence type="ECO:0000256" key="9">
    <source>
        <dbReference type="ARBA" id="ARBA00058140"/>
    </source>
</evidence>
<evidence type="ECO:0000256" key="8">
    <source>
        <dbReference type="ARBA" id="ARBA00029554"/>
    </source>
</evidence>
<evidence type="ECO:0000256" key="5">
    <source>
        <dbReference type="ARBA" id="ARBA00022801"/>
    </source>
</evidence>
<keyword evidence="12" id="KW-0460">Magnesium</keyword>
<evidence type="ECO:0000256" key="10">
    <source>
        <dbReference type="ARBA" id="ARBA00063778"/>
    </source>
</evidence>
<dbReference type="EC" id="3.6.5.3" evidence="12"/>
<feature type="binding site" evidence="12">
    <location>
        <position position="26"/>
    </location>
    <ligand>
        <name>Mg(2+)</name>
        <dbReference type="ChEBI" id="CHEBI:18420"/>
    </ligand>
</feature>
<dbReference type="Pfam" id="PF03144">
    <property type="entry name" value="GTP_EFTU_D2"/>
    <property type="match status" value="1"/>
</dbReference>
<keyword evidence="7 12" id="KW-0342">GTP-binding</keyword>
<gene>
    <name evidence="12 14" type="primary">tuf</name>
    <name evidence="14" type="ORF">A3860_30330</name>
</gene>
<feature type="domain" description="Tr-type G" evidence="13">
    <location>
        <begin position="10"/>
        <end position="205"/>
    </location>
</feature>
<evidence type="ECO:0000313" key="14">
    <source>
        <dbReference type="EMBL" id="OQP61988.1"/>
    </source>
</evidence>
<evidence type="ECO:0000256" key="1">
    <source>
        <dbReference type="ARBA" id="ARBA00007249"/>
    </source>
</evidence>
<organism evidence="14 15">
    <name type="scientific">Niastella vici</name>
    <dbReference type="NCBI Taxonomy" id="1703345"/>
    <lineage>
        <taxon>Bacteria</taxon>
        <taxon>Pseudomonadati</taxon>
        <taxon>Bacteroidota</taxon>
        <taxon>Chitinophagia</taxon>
        <taxon>Chitinophagales</taxon>
        <taxon>Chitinophagaceae</taxon>
        <taxon>Niastella</taxon>
    </lineage>
</organism>
<dbReference type="NCBIfam" id="NF000766">
    <property type="entry name" value="PRK00049.1"/>
    <property type="match status" value="1"/>
</dbReference>
<dbReference type="GO" id="GO:0005829">
    <property type="term" value="C:cytosol"/>
    <property type="evidence" value="ECO:0007669"/>
    <property type="project" value="TreeGrafter"/>
</dbReference>
<keyword evidence="4 12" id="KW-0251">Elongation factor</keyword>
<dbReference type="Gene3D" id="2.40.30.10">
    <property type="entry name" value="Translation factors"/>
    <property type="match status" value="2"/>
</dbReference>
<name>A0A1V9FUK7_9BACT</name>
<dbReference type="NCBIfam" id="NF009372">
    <property type="entry name" value="PRK12735.1"/>
    <property type="match status" value="1"/>
</dbReference>
<dbReference type="PROSITE" id="PS51722">
    <property type="entry name" value="G_TR_2"/>
    <property type="match status" value="1"/>
</dbReference>
<dbReference type="CDD" id="cd01884">
    <property type="entry name" value="EF_Tu"/>
    <property type="match status" value="1"/>
</dbReference>
<dbReference type="Gene3D" id="3.40.50.300">
    <property type="entry name" value="P-loop containing nucleotide triphosphate hydrolases"/>
    <property type="match status" value="1"/>
</dbReference>
<sequence>MSKETFKRDKPHVNVGTIGHIDHGKTTLTAAITTILAKSGLAQAKKYDEIDAAPEEKERGITINTAHVEYQTANRHYAHVDCPGHADYVKNMITGAAQMDGAILVVAATDGPMPQTKEHILLARQVGVPRMVVFMNKVDLVDDPELLELVEMEIRELLSFYGFDGDNTPIIKGSATGALAGEEKWVKAVEELMAAVDSYIPLPPRPVDQPFLMSVEDVFSITGRGTVATGRIERGRIKVGEGVEIVGLVEKPLTSTVTGVEMFRKLLDEGEAGDNAGLLLRGIEKKDIRRGMVIVKPGSITPHTEFKGEVYVLSKEEGGRHTPFFNKYRPQFYFRTTDVTGEVELPAGTEMVMPGDNTNLHVKLIQPIAMEKGLKFAIREGGRTVGAGQVTEILK</sequence>
<dbReference type="FunFam" id="2.40.30.10:FF:000001">
    <property type="entry name" value="Elongation factor Tu"/>
    <property type="match status" value="1"/>
</dbReference>
<keyword evidence="5 12" id="KW-0378">Hydrolase</keyword>
<dbReference type="InterPro" id="IPR031157">
    <property type="entry name" value="G_TR_CS"/>
</dbReference>
<dbReference type="CDD" id="cd03707">
    <property type="entry name" value="EFTU_III"/>
    <property type="match status" value="1"/>
</dbReference>
<dbReference type="PRINTS" id="PR00315">
    <property type="entry name" value="ELONGATNFCT"/>
</dbReference>
<dbReference type="InterPro" id="IPR005225">
    <property type="entry name" value="Small_GTP-bd"/>
</dbReference>
<dbReference type="Pfam" id="PF03143">
    <property type="entry name" value="GTP_EFTU_D3"/>
    <property type="match status" value="1"/>
</dbReference>
<keyword evidence="3 12" id="KW-0547">Nucleotide-binding</keyword>
<dbReference type="InterPro" id="IPR027417">
    <property type="entry name" value="P-loop_NTPase"/>
</dbReference>
<dbReference type="InterPro" id="IPR004161">
    <property type="entry name" value="EFTu-like_2"/>
</dbReference>
<feature type="binding site" evidence="12">
    <location>
        <begin position="136"/>
        <end position="139"/>
    </location>
    <ligand>
        <name>GTP</name>
        <dbReference type="ChEBI" id="CHEBI:37565"/>
    </ligand>
</feature>
<evidence type="ECO:0000256" key="2">
    <source>
        <dbReference type="ARBA" id="ARBA00022490"/>
    </source>
</evidence>
<dbReference type="PANTHER" id="PTHR43721">
    <property type="entry name" value="ELONGATION FACTOR TU-RELATED"/>
    <property type="match status" value="1"/>
</dbReference>
<dbReference type="RefSeq" id="WP_081150135.1">
    <property type="nucleotide sequence ID" value="NZ_LVYD01000054.1"/>
</dbReference>
<dbReference type="FunFam" id="3.40.50.300:FF:000003">
    <property type="entry name" value="Elongation factor Tu"/>
    <property type="match status" value="1"/>
</dbReference>
<dbReference type="SUPFAM" id="SSF52540">
    <property type="entry name" value="P-loop containing nucleoside triphosphate hydrolases"/>
    <property type="match status" value="1"/>
</dbReference>
<evidence type="ECO:0000259" key="13">
    <source>
        <dbReference type="PROSITE" id="PS51722"/>
    </source>
</evidence>
<protein>
    <recommendedName>
        <fullName evidence="8 12">Elongation factor Tu</fullName>
        <shortName evidence="12">EF-Tu</shortName>
        <ecNumber evidence="12">3.6.5.3</ecNumber>
    </recommendedName>
</protein>
<dbReference type="InterPro" id="IPR050055">
    <property type="entry name" value="EF-Tu_GTPase"/>
</dbReference>
<dbReference type="SUPFAM" id="SSF50465">
    <property type="entry name" value="EF-Tu/eEF-1alpha/eIF2-gamma C-terminal domain"/>
    <property type="match status" value="1"/>
</dbReference>
<dbReference type="CDD" id="cd03697">
    <property type="entry name" value="EFTU_II"/>
    <property type="match status" value="1"/>
</dbReference>
<dbReference type="GO" id="GO:0000287">
    <property type="term" value="F:magnesium ion binding"/>
    <property type="evidence" value="ECO:0007669"/>
    <property type="project" value="UniProtKB-UniRule"/>
</dbReference>
<keyword evidence="6 12" id="KW-0648">Protein biosynthesis</keyword>
<dbReference type="HAMAP" id="MF_00118_B">
    <property type="entry name" value="EF_Tu_B"/>
    <property type="match status" value="1"/>
</dbReference>
<dbReference type="PROSITE" id="PS00301">
    <property type="entry name" value="G_TR_1"/>
    <property type="match status" value="1"/>
</dbReference>
<evidence type="ECO:0000256" key="11">
    <source>
        <dbReference type="ARBA" id="ARBA00064283"/>
    </source>
</evidence>
<feature type="binding site" evidence="12">
    <location>
        <begin position="81"/>
        <end position="85"/>
    </location>
    <ligand>
        <name>GTP</name>
        <dbReference type="ChEBI" id="CHEBI:37565"/>
    </ligand>
</feature>
<comment type="function">
    <text evidence="12">GTP hydrolase that promotes the GTP-dependent binding of aminoacyl-tRNA to the A-site of ribosomes during protein biosynthesis.</text>
</comment>
<dbReference type="GO" id="GO:0003746">
    <property type="term" value="F:translation elongation factor activity"/>
    <property type="evidence" value="ECO:0007669"/>
    <property type="project" value="UniProtKB-UniRule"/>
</dbReference>
<dbReference type="PANTHER" id="PTHR43721:SF22">
    <property type="entry name" value="ELONGATION FACTOR TU, MITOCHONDRIAL"/>
    <property type="match status" value="1"/>
</dbReference>
<dbReference type="Proteomes" id="UP000192796">
    <property type="component" value="Unassembled WGS sequence"/>
</dbReference>
<accession>A0A1V9FUK7</accession>
<feature type="binding site" evidence="12">
    <location>
        <begin position="19"/>
        <end position="26"/>
    </location>
    <ligand>
        <name>GTP</name>
        <dbReference type="ChEBI" id="CHEBI:37565"/>
    </ligand>
</feature>
<dbReference type="GO" id="GO:0003924">
    <property type="term" value="F:GTPase activity"/>
    <property type="evidence" value="ECO:0007669"/>
    <property type="project" value="UniProtKB-UniRule"/>
</dbReference>
<comment type="subunit">
    <text evidence="11">(Microbial infection) Upon infection by bacteriophage Qbeta, part of the viral RNA-dependent RNA polymerase complex, the other subunits are the viral replicase catalytic subunit (AC P14647), host ribosomal protein S1 and EF-Ts.</text>
</comment>
<evidence type="ECO:0000313" key="15">
    <source>
        <dbReference type="Proteomes" id="UP000192796"/>
    </source>
</evidence>
<keyword evidence="2 12" id="KW-0963">Cytoplasm</keyword>
<dbReference type="OrthoDB" id="9804504at2"/>
<dbReference type="EMBL" id="LVYD01000054">
    <property type="protein sequence ID" value="OQP61988.1"/>
    <property type="molecule type" value="Genomic_DNA"/>
</dbReference>
<dbReference type="InterPro" id="IPR009001">
    <property type="entry name" value="Transl_elong_EF1A/Init_IF2_C"/>
</dbReference>
<evidence type="ECO:0000256" key="3">
    <source>
        <dbReference type="ARBA" id="ARBA00022741"/>
    </source>
</evidence>
<comment type="catalytic activity">
    <reaction evidence="12">
        <text>GTP + H2O = GDP + phosphate + H(+)</text>
        <dbReference type="Rhea" id="RHEA:19669"/>
        <dbReference type="ChEBI" id="CHEBI:15377"/>
        <dbReference type="ChEBI" id="CHEBI:15378"/>
        <dbReference type="ChEBI" id="CHEBI:37565"/>
        <dbReference type="ChEBI" id="CHEBI:43474"/>
        <dbReference type="ChEBI" id="CHEBI:58189"/>
        <dbReference type="EC" id="3.6.5.3"/>
    </reaction>
</comment>
<keyword evidence="12" id="KW-0479">Metal-binding</keyword>
<dbReference type="STRING" id="1703345.A3860_30330"/>
<evidence type="ECO:0000256" key="7">
    <source>
        <dbReference type="ARBA" id="ARBA00023134"/>
    </source>
</evidence>
<dbReference type="AlphaFoldDB" id="A0A1V9FUK7"/>
<dbReference type="InterPro" id="IPR004541">
    <property type="entry name" value="Transl_elong_EFTu/EF1A_bac/org"/>
</dbReference>
<dbReference type="NCBIfam" id="TIGR00231">
    <property type="entry name" value="small_GTP"/>
    <property type="match status" value="1"/>
</dbReference>
<proteinExistence type="inferred from homology"/>
<keyword evidence="15" id="KW-1185">Reference proteome</keyword>
<dbReference type="InterPro" id="IPR000795">
    <property type="entry name" value="T_Tr_GTP-bd_dom"/>
</dbReference>
<dbReference type="InterPro" id="IPR033720">
    <property type="entry name" value="EFTU_2"/>
</dbReference>
<dbReference type="NCBIfam" id="NF009373">
    <property type="entry name" value="PRK12736.1"/>
    <property type="match status" value="1"/>
</dbReference>
<comment type="subcellular location">
    <subcellularLocation>
        <location evidence="12">Cytoplasm</location>
    </subcellularLocation>
</comment>
<dbReference type="InterPro" id="IPR004160">
    <property type="entry name" value="Transl_elong_EFTu/EF1A_C"/>
</dbReference>
<dbReference type="NCBIfam" id="TIGR00485">
    <property type="entry name" value="EF-Tu"/>
    <property type="match status" value="1"/>
</dbReference>
<reference evidence="14 15" key="1">
    <citation type="submission" date="2016-03" db="EMBL/GenBank/DDBJ databases">
        <title>Niastella vici sp. nov., isolated from farmland soil.</title>
        <authorList>
            <person name="Chen L."/>
            <person name="Wang D."/>
            <person name="Yang S."/>
            <person name="Wang G."/>
        </authorList>
    </citation>
    <scope>NUCLEOTIDE SEQUENCE [LARGE SCALE GENOMIC DNA]</scope>
    <source>
        <strain evidence="14 15">DJ57</strain>
    </source>
</reference>
<comment type="caution">
    <text evidence="14">The sequence shown here is derived from an EMBL/GenBank/DDBJ whole genome shotgun (WGS) entry which is preliminary data.</text>
</comment>
<evidence type="ECO:0000256" key="6">
    <source>
        <dbReference type="ARBA" id="ARBA00022917"/>
    </source>
</evidence>
<dbReference type="InterPro" id="IPR041709">
    <property type="entry name" value="EF-Tu_GTP-bd"/>
</dbReference>
<dbReference type="InterPro" id="IPR009000">
    <property type="entry name" value="Transl_B-barrel_sf"/>
</dbReference>
<evidence type="ECO:0000256" key="4">
    <source>
        <dbReference type="ARBA" id="ARBA00022768"/>
    </source>
</evidence>
<comment type="function">
    <text evidence="9">May play an important regulatory role in cell growth and in the bacterial response to nutrient deprivation.</text>
</comment>
<dbReference type="SUPFAM" id="SSF50447">
    <property type="entry name" value="Translation proteins"/>
    <property type="match status" value="1"/>
</dbReference>
<dbReference type="GO" id="GO:0005525">
    <property type="term" value="F:GTP binding"/>
    <property type="evidence" value="ECO:0007669"/>
    <property type="project" value="UniProtKB-UniRule"/>
</dbReference>
<evidence type="ECO:0000256" key="12">
    <source>
        <dbReference type="HAMAP-Rule" id="MF_00118"/>
    </source>
</evidence>
<comment type="similarity">
    <text evidence="1 12">Belongs to the TRAFAC class translation factor GTPase superfamily. Classic translation factor GTPase family. EF-Tu/EF-1A subfamily.</text>
</comment>